<comment type="caution">
    <text evidence="1">The sequence shown here is derived from an EMBL/GenBank/DDBJ whole genome shotgun (WGS) entry which is preliminary data.</text>
</comment>
<organism evidence="1 2">
    <name type="scientific">Hominiventricola filiformis</name>
    <dbReference type="NCBI Taxonomy" id="2885352"/>
    <lineage>
        <taxon>Bacteria</taxon>
        <taxon>Bacillati</taxon>
        <taxon>Bacillota</taxon>
        <taxon>Clostridia</taxon>
        <taxon>Lachnospirales</taxon>
        <taxon>Lachnospiraceae</taxon>
        <taxon>Hominiventricola</taxon>
    </lineage>
</organism>
<evidence type="ECO:0000313" key="2">
    <source>
        <dbReference type="Proteomes" id="UP001198220"/>
    </source>
</evidence>
<keyword evidence="2" id="KW-1185">Reference proteome</keyword>
<name>A0AAE3A5U6_9FIRM</name>
<dbReference type="EMBL" id="JAJEPS010000001">
    <property type="protein sequence ID" value="MCC2124798.1"/>
    <property type="molecule type" value="Genomic_DNA"/>
</dbReference>
<accession>A0AAE3A5U6</accession>
<reference evidence="1 2" key="1">
    <citation type="submission" date="2021-10" db="EMBL/GenBank/DDBJ databases">
        <title>Anaerobic single-cell dispensing facilitates the cultivation of human gut bacteria.</title>
        <authorList>
            <person name="Afrizal A."/>
        </authorList>
    </citation>
    <scope>NUCLEOTIDE SEQUENCE [LARGE SCALE GENOMIC DNA]</scope>
    <source>
        <strain evidence="1 2">CLA-AA-H276</strain>
    </source>
</reference>
<dbReference type="Proteomes" id="UP001198220">
    <property type="component" value="Unassembled WGS sequence"/>
</dbReference>
<dbReference type="RefSeq" id="WP_308458353.1">
    <property type="nucleotide sequence ID" value="NZ_JAJEPS010000001.1"/>
</dbReference>
<proteinExistence type="predicted"/>
<dbReference type="AlphaFoldDB" id="A0AAE3A5U6"/>
<sequence>MSEEKSIEKENAVEVAVEKSTVKKSEGSGNLMYLGPSLIGIIRHSTVFKDGVLPDKVKKCCDEYPPMKKLFVSLDGIAAASKELGKEQSVLGTICTQVSKRFTGGK</sequence>
<gene>
    <name evidence="1" type="ORF">LKD36_01240</name>
</gene>
<protein>
    <submittedName>
        <fullName evidence="1">Uncharacterized protein</fullName>
    </submittedName>
</protein>
<evidence type="ECO:0000313" key="1">
    <source>
        <dbReference type="EMBL" id="MCC2124798.1"/>
    </source>
</evidence>